<feature type="signal peptide" evidence="5">
    <location>
        <begin position="1"/>
        <end position="22"/>
    </location>
</feature>
<reference evidence="7 8" key="1">
    <citation type="submission" date="2018-06" db="EMBL/GenBank/DDBJ databases">
        <title>Pedobacter endophyticus sp. nov., an endophytic bacterium isolated from a leaf of Triticum aestivum.</title>
        <authorList>
            <person name="Zhang L."/>
        </authorList>
    </citation>
    <scope>NUCLEOTIDE SEQUENCE [LARGE SCALE GENOMIC DNA]</scope>
    <source>
        <strain evidence="7 8">CM134L-2</strain>
    </source>
</reference>
<dbReference type="InterPro" id="IPR012336">
    <property type="entry name" value="Thioredoxin-like_fold"/>
</dbReference>
<comment type="caution">
    <text evidence="7">The sequence shown here is derived from an EMBL/GenBank/DDBJ whole genome shotgun (WGS) entry which is preliminary data.</text>
</comment>
<accession>A0A3S3PMQ1</accession>
<evidence type="ECO:0000256" key="3">
    <source>
        <dbReference type="ARBA" id="ARBA00023157"/>
    </source>
</evidence>
<dbReference type="InterPro" id="IPR050553">
    <property type="entry name" value="Thioredoxin_ResA/DsbE_sf"/>
</dbReference>
<evidence type="ECO:0000259" key="6">
    <source>
        <dbReference type="PROSITE" id="PS51352"/>
    </source>
</evidence>
<keyword evidence="4" id="KW-0676">Redox-active center</keyword>
<organism evidence="7 8">
    <name type="scientific">Pedobacter chitinilyticus</name>
    <dbReference type="NCBI Taxonomy" id="2233776"/>
    <lineage>
        <taxon>Bacteria</taxon>
        <taxon>Pseudomonadati</taxon>
        <taxon>Bacteroidota</taxon>
        <taxon>Sphingobacteriia</taxon>
        <taxon>Sphingobacteriales</taxon>
        <taxon>Sphingobacteriaceae</taxon>
        <taxon>Pedobacter</taxon>
    </lineage>
</organism>
<feature type="chain" id="PRO_5018763343" evidence="5">
    <location>
        <begin position="23"/>
        <end position="395"/>
    </location>
</feature>
<evidence type="ECO:0000256" key="2">
    <source>
        <dbReference type="ARBA" id="ARBA00022748"/>
    </source>
</evidence>
<dbReference type="Proteomes" id="UP000284120">
    <property type="component" value="Unassembled WGS sequence"/>
</dbReference>
<dbReference type="Gene3D" id="3.40.30.10">
    <property type="entry name" value="Glutaredoxin"/>
    <property type="match status" value="1"/>
</dbReference>
<protein>
    <submittedName>
        <fullName evidence="7">TlpA family protein disulfide reductase</fullName>
    </submittedName>
</protein>
<feature type="domain" description="Thioredoxin" evidence="6">
    <location>
        <begin position="258"/>
        <end position="395"/>
    </location>
</feature>
<comment type="subcellular location">
    <subcellularLocation>
        <location evidence="1">Cell envelope</location>
    </subcellularLocation>
</comment>
<keyword evidence="2" id="KW-0201">Cytochrome c-type biogenesis</keyword>
<dbReference type="CDD" id="cd02966">
    <property type="entry name" value="TlpA_like_family"/>
    <property type="match status" value="1"/>
</dbReference>
<sequence length="395" mass="45658">MLAIMKRLFLLLSVCFFLLSCNQENIVTIAGKFKNMENVLVALTLDNKVLKTDTIKNGKFEMLAKLPNNRLIGLSFKDTVLKKTAKGLLLRNWPHINLFTDDKETRITVVADSIEGLLHFGNYKILGRSKSQIDYENYQSLLKKDREVNQAKFKALSKKQDKALLAKNDSLFTLYTDSLRFQENLGKTTHNIVIRNFIANNPNSDVSMYLLSKRSDLKSNLAFYQLLYNKANRTYRKSWYGLYFAKRAEQLEKLKKKYIKKLAVNAFNVNDKGFNYGKYADSKLIVFDIWATWCVPCMEDMPAALKLAKELEGKSVSYVFLSYDFNDKHWKQQSKKIGLKNSYYLSNETRKFLNEELVVTTIPRYMILNQKGEILVLDAPAPSSTELKKLIESML</sequence>
<evidence type="ECO:0000256" key="1">
    <source>
        <dbReference type="ARBA" id="ARBA00004196"/>
    </source>
</evidence>
<dbReference type="PANTHER" id="PTHR42852">
    <property type="entry name" value="THIOL:DISULFIDE INTERCHANGE PROTEIN DSBE"/>
    <property type="match status" value="1"/>
</dbReference>
<evidence type="ECO:0000313" key="8">
    <source>
        <dbReference type="Proteomes" id="UP000284120"/>
    </source>
</evidence>
<dbReference type="SUPFAM" id="SSF52833">
    <property type="entry name" value="Thioredoxin-like"/>
    <property type="match status" value="1"/>
</dbReference>
<dbReference type="Pfam" id="PF13905">
    <property type="entry name" value="Thioredoxin_8"/>
    <property type="match status" value="1"/>
</dbReference>
<keyword evidence="5" id="KW-0732">Signal</keyword>
<gene>
    <name evidence="7" type="ORF">DPV69_15100</name>
</gene>
<dbReference type="PROSITE" id="PS51352">
    <property type="entry name" value="THIOREDOXIN_2"/>
    <property type="match status" value="1"/>
</dbReference>
<proteinExistence type="predicted"/>
<dbReference type="AlphaFoldDB" id="A0A3S3PMQ1"/>
<dbReference type="EMBL" id="SAYW01000005">
    <property type="protein sequence ID" value="RWU05477.1"/>
    <property type="molecule type" value="Genomic_DNA"/>
</dbReference>
<dbReference type="InterPro" id="IPR036249">
    <property type="entry name" value="Thioredoxin-like_sf"/>
</dbReference>
<evidence type="ECO:0000313" key="7">
    <source>
        <dbReference type="EMBL" id="RWU05477.1"/>
    </source>
</evidence>
<dbReference type="PROSITE" id="PS51257">
    <property type="entry name" value="PROKAR_LIPOPROTEIN"/>
    <property type="match status" value="1"/>
</dbReference>
<dbReference type="OrthoDB" id="6399635at2"/>
<evidence type="ECO:0000256" key="5">
    <source>
        <dbReference type="SAM" id="SignalP"/>
    </source>
</evidence>
<evidence type="ECO:0000256" key="4">
    <source>
        <dbReference type="ARBA" id="ARBA00023284"/>
    </source>
</evidence>
<dbReference type="PANTHER" id="PTHR42852:SF6">
    <property type="entry name" value="THIOL:DISULFIDE INTERCHANGE PROTEIN DSBE"/>
    <property type="match status" value="1"/>
</dbReference>
<name>A0A3S3PMQ1_9SPHI</name>
<dbReference type="GO" id="GO:0030313">
    <property type="term" value="C:cell envelope"/>
    <property type="evidence" value="ECO:0007669"/>
    <property type="project" value="UniProtKB-SubCell"/>
</dbReference>
<dbReference type="InterPro" id="IPR013766">
    <property type="entry name" value="Thioredoxin_domain"/>
</dbReference>
<keyword evidence="8" id="KW-1185">Reference proteome</keyword>
<keyword evidence="3" id="KW-1015">Disulfide bond</keyword>
<dbReference type="GO" id="GO:0017004">
    <property type="term" value="P:cytochrome complex assembly"/>
    <property type="evidence" value="ECO:0007669"/>
    <property type="project" value="UniProtKB-KW"/>
</dbReference>